<accession>A0A133P184</accession>
<dbReference type="PATRIC" id="fig|2702.100.peg.328"/>
<dbReference type="AlphaFoldDB" id="A0A133P184"/>
<dbReference type="EMBL" id="LRQB01000015">
    <property type="protein sequence ID" value="KXA22310.1"/>
    <property type="molecule type" value="Genomic_DNA"/>
</dbReference>
<name>A0A133P184_GARVA</name>
<evidence type="ECO:0000313" key="2">
    <source>
        <dbReference type="Proteomes" id="UP000070687"/>
    </source>
</evidence>
<dbReference type="Proteomes" id="UP000070687">
    <property type="component" value="Unassembled WGS sequence"/>
</dbReference>
<comment type="caution">
    <text evidence="1">The sequence shown here is derived from an EMBL/GenBank/DDBJ whole genome shotgun (WGS) entry which is preliminary data.</text>
</comment>
<gene>
    <name evidence="1" type="ORF">HMPREF3208_00345</name>
</gene>
<organism evidence="1 2">
    <name type="scientific">Gardnerella vaginalis</name>
    <dbReference type="NCBI Taxonomy" id="2702"/>
    <lineage>
        <taxon>Bacteria</taxon>
        <taxon>Bacillati</taxon>
        <taxon>Actinomycetota</taxon>
        <taxon>Actinomycetes</taxon>
        <taxon>Bifidobacteriales</taxon>
        <taxon>Bifidobacteriaceae</taxon>
        <taxon>Gardnerella</taxon>
    </lineage>
</organism>
<protein>
    <submittedName>
        <fullName evidence="1">Uncharacterized protein</fullName>
    </submittedName>
</protein>
<reference evidence="1 2" key="1">
    <citation type="submission" date="2016-01" db="EMBL/GenBank/DDBJ databases">
        <authorList>
            <person name="Oliw E.H."/>
        </authorList>
    </citation>
    <scope>NUCLEOTIDE SEQUENCE [LARGE SCALE GENOMIC DNA]</scope>
    <source>
        <strain evidence="1 2">PSS_7772B</strain>
    </source>
</reference>
<proteinExistence type="predicted"/>
<sequence>MTASKCGKRDVNRVAILQCVKSMYVVTLEKLLWRGNVLLAL</sequence>
<evidence type="ECO:0000313" key="1">
    <source>
        <dbReference type="EMBL" id="KXA22310.1"/>
    </source>
</evidence>